<dbReference type="Gene3D" id="3.40.50.1820">
    <property type="entry name" value="alpha/beta hydrolase"/>
    <property type="match status" value="1"/>
</dbReference>
<sequence>MDATAAPVDTPPVGSAFPPELHAGLPSGVGTGTFSTARHTTGYLSAGRSGDPVLLLIHGWPEFARSWVRVLEPLASAGFHVVAPDMRGYGTSTVHPQVGDYSTEEIVTDMIELLAHLGVSEQSRCVVVGHDHGAPIAWNIATHHPELLAGVAGVCVPYMPPGAALTDHIDRELYPAAEYPYGQWDYLIAHLSLAEKIAEEFDADVPGVIASIMRAGSPRHLERRAPNASVRSRGGWFPDGPPRREPDPRVLDDTEYEALVASLQHTGFAAANAWYRNNRANAEYAAANATGGRLTVPALFVHARYDIVCTTLTTSLPEPMRRAADDLDEAVVDAGHWVAQEKPAELVAVLSRWLRSLGLAR</sequence>
<comment type="caution">
    <text evidence="4">The sequence shown here is derived from an EMBL/GenBank/DDBJ whole genome shotgun (WGS) entry which is preliminary data.</text>
</comment>
<dbReference type="Proteomes" id="UP001501586">
    <property type="component" value="Unassembled WGS sequence"/>
</dbReference>
<evidence type="ECO:0000313" key="5">
    <source>
        <dbReference type="Proteomes" id="UP001501586"/>
    </source>
</evidence>
<evidence type="ECO:0000313" key="4">
    <source>
        <dbReference type="EMBL" id="GAA4285415.1"/>
    </source>
</evidence>
<keyword evidence="1 4" id="KW-0378">Hydrolase</keyword>
<feature type="domain" description="AB hydrolase-1" evidence="3">
    <location>
        <begin position="52"/>
        <end position="342"/>
    </location>
</feature>
<accession>A0ABP8EN68</accession>
<dbReference type="InterPro" id="IPR000639">
    <property type="entry name" value="Epox_hydrolase-like"/>
</dbReference>
<dbReference type="GO" id="GO:0016787">
    <property type="term" value="F:hydrolase activity"/>
    <property type="evidence" value="ECO:0007669"/>
    <property type="project" value="UniProtKB-KW"/>
</dbReference>
<feature type="region of interest" description="Disordered" evidence="2">
    <location>
        <begin position="1"/>
        <end position="22"/>
    </location>
</feature>
<evidence type="ECO:0000256" key="1">
    <source>
        <dbReference type="ARBA" id="ARBA00022801"/>
    </source>
</evidence>
<dbReference type="InterPro" id="IPR000073">
    <property type="entry name" value="AB_hydrolase_1"/>
</dbReference>
<gene>
    <name evidence="4" type="ORF">GCM10022261_29460</name>
</gene>
<reference evidence="5" key="1">
    <citation type="journal article" date="2019" name="Int. J. Syst. Evol. Microbiol.">
        <title>The Global Catalogue of Microorganisms (GCM) 10K type strain sequencing project: providing services to taxonomists for standard genome sequencing and annotation.</title>
        <authorList>
            <consortium name="The Broad Institute Genomics Platform"/>
            <consortium name="The Broad Institute Genome Sequencing Center for Infectious Disease"/>
            <person name="Wu L."/>
            <person name="Ma J."/>
        </authorList>
    </citation>
    <scope>NUCLEOTIDE SEQUENCE [LARGE SCALE GENOMIC DNA]</scope>
    <source>
        <strain evidence="5">JCM 17458</strain>
    </source>
</reference>
<keyword evidence="5" id="KW-1185">Reference proteome</keyword>
<dbReference type="EMBL" id="BAABAZ010000012">
    <property type="protein sequence ID" value="GAA4285415.1"/>
    <property type="molecule type" value="Genomic_DNA"/>
</dbReference>
<feature type="region of interest" description="Disordered" evidence="2">
    <location>
        <begin position="223"/>
        <end position="247"/>
    </location>
</feature>
<dbReference type="SUPFAM" id="SSF53474">
    <property type="entry name" value="alpha/beta-Hydrolases"/>
    <property type="match status" value="1"/>
</dbReference>
<name>A0ABP8EN68_9MICO</name>
<protein>
    <submittedName>
        <fullName evidence="4">Alpha/beta hydrolase</fullName>
    </submittedName>
</protein>
<evidence type="ECO:0000259" key="3">
    <source>
        <dbReference type="Pfam" id="PF00561"/>
    </source>
</evidence>
<evidence type="ECO:0000256" key="2">
    <source>
        <dbReference type="SAM" id="MobiDB-lite"/>
    </source>
</evidence>
<organism evidence="4 5">
    <name type="scientific">Brevibacterium daeguense</name>
    <dbReference type="NCBI Taxonomy" id="909936"/>
    <lineage>
        <taxon>Bacteria</taxon>
        <taxon>Bacillati</taxon>
        <taxon>Actinomycetota</taxon>
        <taxon>Actinomycetes</taxon>
        <taxon>Micrococcales</taxon>
        <taxon>Brevibacteriaceae</taxon>
        <taxon>Brevibacterium</taxon>
    </lineage>
</organism>
<proteinExistence type="predicted"/>
<dbReference type="PRINTS" id="PR00412">
    <property type="entry name" value="EPOXHYDRLASE"/>
</dbReference>
<dbReference type="InterPro" id="IPR029058">
    <property type="entry name" value="AB_hydrolase_fold"/>
</dbReference>
<dbReference type="Pfam" id="PF00561">
    <property type="entry name" value="Abhydrolase_1"/>
    <property type="match status" value="1"/>
</dbReference>
<dbReference type="RefSeq" id="WP_236863255.1">
    <property type="nucleotide sequence ID" value="NZ_BAABAZ010000012.1"/>
</dbReference>
<dbReference type="PANTHER" id="PTHR43329">
    <property type="entry name" value="EPOXIDE HYDROLASE"/>
    <property type="match status" value="1"/>
</dbReference>